<organism evidence="1 2">
    <name type="scientific">Araneus ventricosus</name>
    <name type="common">Orbweaver spider</name>
    <name type="synonym">Epeira ventricosa</name>
    <dbReference type="NCBI Taxonomy" id="182803"/>
    <lineage>
        <taxon>Eukaryota</taxon>
        <taxon>Metazoa</taxon>
        <taxon>Ecdysozoa</taxon>
        <taxon>Arthropoda</taxon>
        <taxon>Chelicerata</taxon>
        <taxon>Arachnida</taxon>
        <taxon>Araneae</taxon>
        <taxon>Araneomorphae</taxon>
        <taxon>Entelegynae</taxon>
        <taxon>Araneoidea</taxon>
        <taxon>Araneidae</taxon>
        <taxon>Araneus</taxon>
    </lineage>
</organism>
<gene>
    <name evidence="1" type="ORF">AVEN_49578_1</name>
</gene>
<evidence type="ECO:0000313" key="2">
    <source>
        <dbReference type="Proteomes" id="UP000499080"/>
    </source>
</evidence>
<protein>
    <submittedName>
        <fullName evidence="1">Uncharacterized protein</fullName>
    </submittedName>
</protein>
<keyword evidence="2" id="KW-1185">Reference proteome</keyword>
<comment type="caution">
    <text evidence="1">The sequence shown here is derived from an EMBL/GenBank/DDBJ whole genome shotgun (WGS) entry which is preliminary data.</text>
</comment>
<dbReference type="Proteomes" id="UP000499080">
    <property type="component" value="Unassembled WGS sequence"/>
</dbReference>
<name>A0A4Y2J167_ARAVE</name>
<accession>A0A4Y2J167</accession>
<reference evidence="1 2" key="1">
    <citation type="journal article" date="2019" name="Sci. Rep.">
        <title>Orb-weaving spider Araneus ventricosus genome elucidates the spidroin gene catalogue.</title>
        <authorList>
            <person name="Kono N."/>
            <person name="Nakamura H."/>
            <person name="Ohtoshi R."/>
            <person name="Moran D.A.P."/>
            <person name="Shinohara A."/>
            <person name="Yoshida Y."/>
            <person name="Fujiwara M."/>
            <person name="Mori M."/>
            <person name="Tomita M."/>
            <person name="Arakawa K."/>
        </authorList>
    </citation>
    <scope>NUCLEOTIDE SEQUENCE [LARGE SCALE GENOMIC DNA]</scope>
</reference>
<dbReference type="EMBL" id="BGPR01003119">
    <property type="protein sequence ID" value="GBM83923.1"/>
    <property type="molecule type" value="Genomic_DNA"/>
</dbReference>
<sequence>MASLAGTWVGSSVQRLLSLHPLVQLPVASEHGDMRPRVYTKLLSSSFICIHLRFSCLNGISRGHGRVLAYDDALLSTSHPVPVYCLLSIHPVQLPCNGIRRRGMGGGLSITILSLVYPYGSVAVMASGTGTWDGVLYNDTV</sequence>
<evidence type="ECO:0000313" key="1">
    <source>
        <dbReference type="EMBL" id="GBM83923.1"/>
    </source>
</evidence>
<dbReference type="AlphaFoldDB" id="A0A4Y2J167"/>
<proteinExistence type="predicted"/>